<dbReference type="STRING" id="1499967.U27_03618"/>
<dbReference type="PIRSF" id="PIRSF037181">
    <property type="entry name" value="DGC"/>
    <property type="match status" value="1"/>
</dbReference>
<proteinExistence type="predicted"/>
<gene>
    <name evidence="1" type="ORF">U27_03618</name>
</gene>
<sequence>MEPKQTQNSCCDSYIQTFSCPCGSAPALLFPCSGGCDVGALTDLACRHLTAIRFAKMYCLAGISGRVSEILTLTRAAERIVVIDGCALNCAKATFEQAGFTNFFYLNLAEMGMLKDQSPVTNERILQIVNEVKNLP</sequence>
<accession>A0A081BWF0</accession>
<dbReference type="AlphaFoldDB" id="A0A081BWF0"/>
<dbReference type="HOGENOM" id="CLU_143943_0_0_0"/>
<evidence type="ECO:0000313" key="1">
    <source>
        <dbReference type="EMBL" id="GAK56655.1"/>
    </source>
</evidence>
<dbReference type="eggNOG" id="COG4273">
    <property type="taxonomic scope" value="Bacteria"/>
</dbReference>
<dbReference type="EMBL" id="DF820465">
    <property type="protein sequence ID" value="GAK56655.1"/>
    <property type="molecule type" value="Genomic_DNA"/>
</dbReference>
<dbReference type="Proteomes" id="UP000030661">
    <property type="component" value="Unassembled WGS sequence"/>
</dbReference>
<reference evidence="1" key="1">
    <citation type="journal article" date="2015" name="PeerJ">
        <title>First genomic representation of candidate bacterial phylum KSB3 points to enhanced environmental sensing as a trigger of wastewater bulking.</title>
        <authorList>
            <person name="Sekiguchi Y."/>
            <person name="Ohashi A."/>
            <person name="Parks D.H."/>
            <person name="Yamauchi T."/>
            <person name="Tyson G.W."/>
            <person name="Hugenholtz P."/>
        </authorList>
    </citation>
    <scope>NUCLEOTIDE SEQUENCE [LARGE SCALE GENOMIC DNA]</scope>
</reference>
<protein>
    <submittedName>
        <fullName evidence="1">DGC domain protein</fullName>
    </submittedName>
</protein>
<organism evidence="1">
    <name type="scientific">Vecturithrix granuli</name>
    <dbReference type="NCBI Taxonomy" id="1499967"/>
    <lineage>
        <taxon>Bacteria</taxon>
        <taxon>Candidatus Moduliflexota</taxon>
        <taxon>Candidatus Vecturitrichia</taxon>
        <taxon>Candidatus Vecturitrichales</taxon>
        <taxon>Candidatus Vecturitrichaceae</taxon>
        <taxon>Candidatus Vecturithrix</taxon>
    </lineage>
</organism>
<dbReference type="InterPro" id="IPR014958">
    <property type="entry name" value="DGC"/>
</dbReference>
<evidence type="ECO:0000313" key="2">
    <source>
        <dbReference type="Proteomes" id="UP000030661"/>
    </source>
</evidence>
<dbReference type="Pfam" id="PF08859">
    <property type="entry name" value="DGC"/>
    <property type="match status" value="1"/>
</dbReference>
<name>A0A081BWF0_VECG1</name>
<keyword evidence="2" id="KW-1185">Reference proteome</keyword>